<keyword evidence="3" id="KW-1185">Reference proteome</keyword>
<evidence type="ECO:0000256" key="1">
    <source>
        <dbReference type="SAM" id="MobiDB-lite"/>
    </source>
</evidence>
<dbReference type="RefSeq" id="WP_006975661.1">
    <property type="nucleotide sequence ID" value="NZ_ABCS01000100.1"/>
</dbReference>
<dbReference type="Proteomes" id="UP000005801">
    <property type="component" value="Unassembled WGS sequence"/>
</dbReference>
<gene>
    <name evidence="2" type="ORF">PPSIR1_41064</name>
</gene>
<protein>
    <submittedName>
        <fullName evidence="2">Uncharacterized protein</fullName>
    </submittedName>
</protein>
<evidence type="ECO:0000313" key="3">
    <source>
        <dbReference type="Proteomes" id="UP000005801"/>
    </source>
</evidence>
<dbReference type="EMBL" id="ABCS01000100">
    <property type="protein sequence ID" value="EDM75208.1"/>
    <property type="molecule type" value="Genomic_DNA"/>
</dbReference>
<reference evidence="2 3" key="1">
    <citation type="submission" date="2007-06" db="EMBL/GenBank/DDBJ databases">
        <authorList>
            <person name="Shimkets L."/>
            <person name="Ferriera S."/>
            <person name="Johnson J."/>
            <person name="Kravitz S."/>
            <person name="Beeson K."/>
            <person name="Sutton G."/>
            <person name="Rogers Y.-H."/>
            <person name="Friedman R."/>
            <person name="Frazier M."/>
            <person name="Venter J.C."/>
        </authorList>
    </citation>
    <scope>NUCLEOTIDE SEQUENCE [LARGE SCALE GENOMIC DNA]</scope>
    <source>
        <strain evidence="2 3">SIR-1</strain>
    </source>
</reference>
<name>A6GG21_9BACT</name>
<accession>A6GG21</accession>
<proteinExistence type="predicted"/>
<dbReference type="STRING" id="391625.PPSIR1_41064"/>
<dbReference type="OrthoDB" id="9846791at2"/>
<evidence type="ECO:0000313" key="2">
    <source>
        <dbReference type="EMBL" id="EDM75208.1"/>
    </source>
</evidence>
<organism evidence="2 3">
    <name type="scientific">Plesiocystis pacifica SIR-1</name>
    <dbReference type="NCBI Taxonomy" id="391625"/>
    <lineage>
        <taxon>Bacteria</taxon>
        <taxon>Pseudomonadati</taxon>
        <taxon>Myxococcota</taxon>
        <taxon>Polyangia</taxon>
        <taxon>Nannocystales</taxon>
        <taxon>Nannocystaceae</taxon>
        <taxon>Plesiocystis</taxon>
    </lineage>
</organism>
<comment type="caution">
    <text evidence="2">The sequence shown here is derived from an EMBL/GenBank/DDBJ whole genome shotgun (WGS) entry which is preliminary data.</text>
</comment>
<feature type="region of interest" description="Disordered" evidence="1">
    <location>
        <begin position="1"/>
        <end position="23"/>
    </location>
</feature>
<dbReference type="AlphaFoldDB" id="A6GG21"/>
<sequence>MPARLVIPRTSEGSVPPATDGARSVARPSLASLRLVFGVGPGPDEAPTDAAFHPAYTVAMPVVSAGGLDPDGVYEFDAGAQLELLARRATRRRWAVRLELEIVQSAEALNAAELWIRGARADGESLNLRVLGPAEGEALTGGGRRIVIATALAHEPEAARCLGGRFELQLRDAEPDASASVESSALLVDVDLRRYEFEDEGERAP</sequence>